<dbReference type="CTD" id="36514"/>
<dbReference type="FunFam" id="1.25.40.10:FF:000411">
    <property type="entry name" value="pre-mRNA-splicing factor SYF1"/>
    <property type="match status" value="1"/>
</dbReference>
<dbReference type="Pfam" id="PF23233">
    <property type="entry name" value="HAT_Syf1_CNRKL1_N"/>
    <property type="match status" value="1"/>
</dbReference>
<dbReference type="OrthoDB" id="10067343at2759"/>
<dbReference type="AlphaFoldDB" id="A0A6J0BXA3"/>
<dbReference type="InterPro" id="IPR056350">
    <property type="entry name" value="HAT_Syf1_central"/>
</dbReference>
<dbReference type="KEGG" id="nlo:107224136"/>
<evidence type="ECO:0000259" key="9">
    <source>
        <dbReference type="Pfam" id="PF23220"/>
    </source>
</evidence>
<dbReference type="SUPFAM" id="SSF48452">
    <property type="entry name" value="TPR-like"/>
    <property type="match status" value="4"/>
</dbReference>
<keyword evidence="6" id="KW-0508">mRNA splicing</keyword>
<dbReference type="RefSeq" id="XP_046597638.1">
    <property type="nucleotide sequence ID" value="XM_046741682.1"/>
</dbReference>
<comment type="similarity">
    <text evidence="2">Belongs to the crooked-neck family.</text>
</comment>
<evidence type="ECO:0000313" key="14">
    <source>
        <dbReference type="RefSeq" id="XP_046597638.1"/>
    </source>
</evidence>
<dbReference type="GO" id="GO:0000974">
    <property type="term" value="C:Prp19 complex"/>
    <property type="evidence" value="ECO:0007669"/>
    <property type="project" value="TreeGrafter"/>
</dbReference>
<gene>
    <name evidence="13 14" type="primary">LOC107224136</name>
</gene>
<feature type="compositionally biased region" description="Acidic residues" evidence="8">
    <location>
        <begin position="807"/>
        <end position="828"/>
    </location>
</feature>
<dbReference type="FunFam" id="1.25.40.10:FF:000023">
    <property type="entry name" value="Pre-mRNA-splicing factor SYF1"/>
    <property type="match status" value="1"/>
</dbReference>
<feature type="domain" description="Pre-mRNA-splicing factor SYF1 central HAT repeats" evidence="9">
    <location>
        <begin position="178"/>
        <end position="383"/>
    </location>
</feature>
<protein>
    <submittedName>
        <fullName evidence="13 14">Pre-mRNA-splicing factor SYF1</fullName>
    </submittedName>
</protein>
<feature type="domain" description="Pre-mRNA-splicing factor Syf1-like N-terminal HAT-repeats" evidence="11">
    <location>
        <begin position="17"/>
        <end position="175"/>
    </location>
</feature>
<evidence type="ECO:0000256" key="3">
    <source>
        <dbReference type="ARBA" id="ARBA00022664"/>
    </source>
</evidence>
<dbReference type="PANTHER" id="PTHR11246">
    <property type="entry name" value="PRE-MRNA SPLICING FACTOR"/>
    <property type="match status" value="1"/>
</dbReference>
<evidence type="ECO:0000256" key="7">
    <source>
        <dbReference type="ARBA" id="ARBA00023242"/>
    </source>
</evidence>
<dbReference type="Proteomes" id="UP000829291">
    <property type="component" value="Chromosome 5"/>
</dbReference>
<evidence type="ECO:0000256" key="2">
    <source>
        <dbReference type="ARBA" id="ARBA00008644"/>
    </source>
</evidence>
<evidence type="ECO:0000256" key="4">
    <source>
        <dbReference type="ARBA" id="ARBA00022728"/>
    </source>
</evidence>
<evidence type="ECO:0000313" key="13">
    <source>
        <dbReference type="RefSeq" id="XP_015519566.1"/>
    </source>
</evidence>
<feature type="domain" description="Pre-mRNA-splicing factor Syf1/CRNKL1-like C-terminal HAT-repeats" evidence="10">
    <location>
        <begin position="385"/>
        <end position="752"/>
    </location>
</feature>
<evidence type="ECO:0000259" key="11">
    <source>
        <dbReference type="Pfam" id="PF23233"/>
    </source>
</evidence>
<dbReference type="GO" id="GO:0071014">
    <property type="term" value="C:post-mRNA release spliceosomal complex"/>
    <property type="evidence" value="ECO:0007669"/>
    <property type="project" value="TreeGrafter"/>
</dbReference>
<organism evidence="12 13">
    <name type="scientific">Neodiprion lecontei</name>
    <name type="common">Redheaded pine sawfly</name>
    <dbReference type="NCBI Taxonomy" id="441921"/>
    <lineage>
        <taxon>Eukaryota</taxon>
        <taxon>Metazoa</taxon>
        <taxon>Ecdysozoa</taxon>
        <taxon>Arthropoda</taxon>
        <taxon>Hexapoda</taxon>
        <taxon>Insecta</taxon>
        <taxon>Pterygota</taxon>
        <taxon>Neoptera</taxon>
        <taxon>Endopterygota</taxon>
        <taxon>Hymenoptera</taxon>
        <taxon>Tenthredinoidea</taxon>
        <taxon>Diprionidae</taxon>
        <taxon>Diprioninae</taxon>
        <taxon>Neodiprion</taxon>
    </lineage>
</organism>
<proteinExistence type="inferred from homology"/>
<comment type="subcellular location">
    <subcellularLocation>
        <location evidence="1">Nucleus</location>
    </subcellularLocation>
</comment>
<dbReference type="PANTHER" id="PTHR11246:SF5">
    <property type="entry name" value="PRE-MRNA-SPLICING FACTOR SYF1"/>
    <property type="match status" value="1"/>
</dbReference>
<dbReference type="FunFam" id="1.25.40.10:FF:000220">
    <property type="entry name" value="Pre-mRNA-splicing factor SYF1"/>
    <property type="match status" value="1"/>
</dbReference>
<dbReference type="InParanoid" id="A0A6J0BXA3"/>
<dbReference type="GeneID" id="107224136"/>
<dbReference type="GO" id="GO:0000349">
    <property type="term" value="P:generation of catalytic spliceosome for first transesterification step"/>
    <property type="evidence" value="ECO:0007669"/>
    <property type="project" value="TreeGrafter"/>
</dbReference>
<evidence type="ECO:0000256" key="8">
    <source>
        <dbReference type="SAM" id="MobiDB-lite"/>
    </source>
</evidence>
<accession>A0A6J0BXA3</accession>
<evidence type="ECO:0000256" key="5">
    <source>
        <dbReference type="ARBA" id="ARBA00022737"/>
    </source>
</evidence>
<feature type="region of interest" description="Disordered" evidence="8">
    <location>
        <begin position="793"/>
        <end position="852"/>
    </location>
</feature>
<evidence type="ECO:0000313" key="12">
    <source>
        <dbReference type="Proteomes" id="UP000829291"/>
    </source>
</evidence>
<evidence type="ECO:0000256" key="1">
    <source>
        <dbReference type="ARBA" id="ARBA00004123"/>
    </source>
</evidence>
<dbReference type="Pfam" id="PF23231">
    <property type="entry name" value="HAT_Syf1_CNRKL1_C"/>
    <property type="match status" value="1"/>
</dbReference>
<keyword evidence="7" id="KW-0539">Nucleus</keyword>
<dbReference type="InterPro" id="IPR003107">
    <property type="entry name" value="HAT"/>
</dbReference>
<dbReference type="RefSeq" id="XP_015519566.1">
    <property type="nucleotide sequence ID" value="XM_015664080.1"/>
</dbReference>
<dbReference type="InterPro" id="IPR045075">
    <property type="entry name" value="Syf1-like"/>
</dbReference>
<evidence type="ECO:0000256" key="6">
    <source>
        <dbReference type="ARBA" id="ARBA00023187"/>
    </source>
</evidence>
<keyword evidence="5" id="KW-0677">Repeat</keyword>
<dbReference type="Gene3D" id="1.25.40.10">
    <property type="entry name" value="Tetratricopeptide repeat domain"/>
    <property type="match status" value="5"/>
</dbReference>
<dbReference type="InterPro" id="IPR055430">
    <property type="entry name" value="HAT_Syf1_CNRKL1_C"/>
</dbReference>
<keyword evidence="4" id="KW-0747">Spliceosome</keyword>
<name>A0A6J0BXA3_NEOLC</name>
<dbReference type="GO" id="GO:0071007">
    <property type="term" value="C:U2-type catalytic step 2 spliceosome"/>
    <property type="evidence" value="ECO:0007669"/>
    <property type="project" value="TreeGrafter"/>
</dbReference>
<keyword evidence="12" id="KW-1185">Reference proteome</keyword>
<dbReference type="FunFam" id="1.25.40.10:FF:000137">
    <property type="entry name" value="Pre-mRNA-splicing factor syf1"/>
    <property type="match status" value="1"/>
</dbReference>
<dbReference type="InterPro" id="IPR055433">
    <property type="entry name" value="HAT_Syf1-like_N"/>
</dbReference>
<keyword evidence="3" id="KW-0507">mRNA processing</keyword>
<dbReference type="SMART" id="SM00386">
    <property type="entry name" value="HAT"/>
    <property type="match status" value="12"/>
</dbReference>
<dbReference type="InterPro" id="IPR011990">
    <property type="entry name" value="TPR-like_helical_dom_sf"/>
</dbReference>
<dbReference type="FunCoup" id="A0A6J0BXA3">
    <property type="interactions" value="2072"/>
</dbReference>
<sequence>MMQREDSDGNSYIFNEEDLPYEEEILRNPYSVKHWQRYIDHLKSTKSVNLNIVYERALKELPGSYKLWYNYLRQRVKQLKGRCVTDPLYEDVNNAFERALVFMHKMPRIWMDYCTLMTDQCYITRTRQVFDRSLRALPITQHHRVWPLYIGFLKKHNVYETAVRVFRRYLKLAPEDAEEYIEYLISTGRLDEAAVKLAQIVNQDDFVSKHGKSNHQLWNELCDLISKNPTKIKSLNVDAIIRGGLRRYTDQLGPLWNSLADYYVRSGLFERARDIYEEAIQTVSTVRDFTQVFDAYAQFEELSLSKRMEDAAKNPNPTEEDDIELELRLARFEHLMERRLLLLNSVLLRQNPHNVQEWHKRVMLYEGQPHEIINTYTEAVQTVLPQQAVGKLHTLWVAFAKFYEENGQIADARVVFDKATHVAYTKVDDLASVWCEWAEMEIRHDNCKEALKLMHKATTMPSRKVAYHDETETVQMRLYKSLKVWSMYADLEESFGTFKTCKAVYDKIIDLKIATPQIIINYGLFLEENNYFEEAFRAYEKGIALFKWPNVYDIWNTYLTKFLKRYEGTKLERTRDLFEQCLEHCPPKYAKALYLLYAKLEEEHGLARHAMSVYERATSAVLPEERFEMFNIYIKKAADIYGVPKTRQIYEKAIEVLNEENTREMCLRFAEMETKLGEVDRARAIYAHCSQICDPRVTSNFWQVWKEFEVRHGNEDTMREMLRIKRSVQAMYNTQVNMMSAQMLNSATNLSIDDSAGTGDAMRLLDNKIPSTSTDAAAQPGFKDNIKFVRGVTEGAGKSERQVNNPDEIDIDMDDDSEDEEKEIEEDVPVEKQAIPSKVFGSLKATKEDEDD</sequence>
<evidence type="ECO:0000259" key="10">
    <source>
        <dbReference type="Pfam" id="PF23231"/>
    </source>
</evidence>
<dbReference type="Pfam" id="PF23220">
    <property type="entry name" value="HAT_Syf1_M"/>
    <property type="match status" value="1"/>
</dbReference>
<dbReference type="FunFam" id="1.25.40.10:FF:001071">
    <property type="entry name" value="pre-mRNA-splicing factor SYF1-like"/>
    <property type="match status" value="1"/>
</dbReference>
<reference evidence="13" key="1">
    <citation type="submission" date="2025-04" db="UniProtKB">
        <authorList>
            <consortium name="RefSeq"/>
        </authorList>
    </citation>
    <scope>IDENTIFICATION</scope>
    <source>
        <tissue evidence="14">Thorax and Abdomen</tissue>
        <tissue evidence="13">Whole body</tissue>
    </source>
</reference>